<dbReference type="RefSeq" id="WP_215218436.1">
    <property type="nucleotide sequence ID" value="NZ_OU015430.1"/>
</dbReference>
<protein>
    <submittedName>
        <fullName evidence="2">Trehalose synthase/amylase TreS</fullName>
        <ecNumber evidence="2">3.2.1.1</ecNumber>
    </submittedName>
</protein>
<dbReference type="InterPro" id="IPR054049">
    <property type="entry name" value="SupH-like_C"/>
</dbReference>
<dbReference type="EC" id="3.2.1.1" evidence="2"/>
<name>A0ABM8UGP7_9GAMM</name>
<keyword evidence="3" id="KW-1185">Reference proteome</keyword>
<dbReference type="SUPFAM" id="SSF51445">
    <property type="entry name" value="(Trans)glycosidases"/>
    <property type="match status" value="1"/>
</dbReference>
<keyword evidence="2" id="KW-0326">Glycosidase</keyword>
<dbReference type="CDD" id="cd11334">
    <property type="entry name" value="AmyAc_TreS"/>
    <property type="match status" value="1"/>
</dbReference>
<gene>
    <name evidence="2" type="primary">treS</name>
    <name evidence="2" type="ORF">LYB30171_01881</name>
</gene>
<feature type="domain" description="Glycosyl hydrolase family 13 catalytic" evidence="1">
    <location>
        <begin position="13"/>
        <end position="411"/>
    </location>
</feature>
<dbReference type="PANTHER" id="PTHR10357:SF219">
    <property type="entry name" value="MALTOSE ALPHA-D-GLUCOSYLTRANSFERASE"/>
    <property type="match status" value="1"/>
</dbReference>
<dbReference type="Proteomes" id="UP000680116">
    <property type="component" value="Chromosome"/>
</dbReference>
<dbReference type="EMBL" id="OU015430">
    <property type="protein sequence ID" value="CAG4975291.1"/>
    <property type="molecule type" value="Genomic_DNA"/>
</dbReference>
<evidence type="ECO:0000313" key="2">
    <source>
        <dbReference type="EMBL" id="CAG4975291.1"/>
    </source>
</evidence>
<dbReference type="Pfam" id="PF00128">
    <property type="entry name" value="Alpha-amylase"/>
    <property type="match status" value="2"/>
</dbReference>
<dbReference type="Gene3D" id="3.90.400.10">
    <property type="entry name" value="Oligo-1,6-glucosidase, Domain 2"/>
    <property type="match status" value="1"/>
</dbReference>
<dbReference type="InterPro" id="IPR017853">
    <property type="entry name" value="GH"/>
</dbReference>
<dbReference type="InterPro" id="IPR045857">
    <property type="entry name" value="O16G_dom_2"/>
</dbReference>
<dbReference type="GO" id="GO:0004556">
    <property type="term" value="F:alpha-amylase activity"/>
    <property type="evidence" value="ECO:0007669"/>
    <property type="project" value="UniProtKB-EC"/>
</dbReference>
<dbReference type="SMART" id="SM00642">
    <property type="entry name" value="Aamy"/>
    <property type="match status" value="1"/>
</dbReference>
<dbReference type="PANTHER" id="PTHR10357">
    <property type="entry name" value="ALPHA-AMYLASE FAMILY MEMBER"/>
    <property type="match status" value="1"/>
</dbReference>
<accession>A0ABM8UGP7</accession>
<sequence>MHEDWHRNAVIYQIDPSLFRDSNGDGRGDLRGVADRLDHLRALGANCIWLLPFYKSPFRDAGYDVSDHLSVDPRFGDIADFIHLMERAEELQLRVLIELVVQHTSVDHPWFQHARSHRDSPYRDWFLWSDEPVEVEGVEPIFPGIEDSIWTWDEQAGQYYRHVFYSHQPDLNVANPAVRAEIARIMAYWLRLGIAGFRVDAVPHMVEVARAADPRKDGLWILDDMRDVIARRNPDAVLMGETDVPVSKYDEYFGNGQRLNLLLDFWVNNHLFLALARGEGEPLARALTERKPPPPHSRFGVWLRNHDELDLEQLSPQEREEVMAAFAPDEDMRIYGRGIRRRLAPMLGGDDARIAMAHALMLSLPGVPILRYGEEIGMGDDLSLPERRSVRTPMQWSDTRNGGFSSADAGELVAPPISEGAFGYPARNVEAEMPQPDSLLGRTIAMVGCRLGIREMGCPYRLARFECRPVFGVRYDDEEGGSVVVALINLGGEPVEFALREDDLLELVDVLRDRDYPTPEGKPPRIALGPYGYRWMRRKQRE</sequence>
<evidence type="ECO:0000259" key="1">
    <source>
        <dbReference type="SMART" id="SM00642"/>
    </source>
</evidence>
<dbReference type="Gene3D" id="3.20.20.80">
    <property type="entry name" value="Glycosidases"/>
    <property type="match status" value="1"/>
</dbReference>
<dbReference type="InterPro" id="IPR006047">
    <property type="entry name" value="GH13_cat_dom"/>
</dbReference>
<proteinExistence type="predicted"/>
<keyword evidence="2" id="KW-0378">Hydrolase</keyword>
<organism evidence="2 3">
    <name type="scientific">Novilysobacter luteus</name>
    <dbReference type="NCBI Taxonomy" id="2822368"/>
    <lineage>
        <taxon>Bacteria</taxon>
        <taxon>Pseudomonadati</taxon>
        <taxon>Pseudomonadota</taxon>
        <taxon>Gammaproteobacteria</taxon>
        <taxon>Lysobacterales</taxon>
        <taxon>Lysobacteraceae</taxon>
        <taxon>Novilysobacter</taxon>
    </lineage>
</organism>
<dbReference type="Pfam" id="PF22157">
    <property type="entry name" value="SupH-like_C"/>
    <property type="match status" value="1"/>
</dbReference>
<evidence type="ECO:0000313" key="3">
    <source>
        <dbReference type="Proteomes" id="UP000680116"/>
    </source>
</evidence>
<reference evidence="2 3" key="1">
    <citation type="submission" date="2021-04" db="EMBL/GenBank/DDBJ databases">
        <authorList>
            <person name="Rodrigo-Torres L."/>
            <person name="Arahal R. D."/>
            <person name="Lucena T."/>
        </authorList>
    </citation>
    <scope>NUCLEOTIDE SEQUENCE [LARGE SCALE GENOMIC DNA]</scope>
    <source>
        <strain evidence="2 3">CECT 30171</strain>
    </source>
</reference>